<comment type="caution">
    <text evidence="1">The sequence shown here is derived from an EMBL/GenBank/DDBJ whole genome shotgun (WGS) entry which is preliminary data.</text>
</comment>
<reference evidence="1 2" key="1">
    <citation type="submission" date="2019-05" db="EMBL/GenBank/DDBJ databases">
        <title>Emergence of the Ug99 lineage of the wheat stem rust pathogen through somatic hybridization.</title>
        <authorList>
            <person name="Li F."/>
            <person name="Upadhyaya N.M."/>
            <person name="Sperschneider J."/>
            <person name="Matny O."/>
            <person name="Nguyen-Phuc H."/>
            <person name="Mago R."/>
            <person name="Raley C."/>
            <person name="Miller M.E."/>
            <person name="Silverstein K.A.T."/>
            <person name="Henningsen E."/>
            <person name="Hirsch C.D."/>
            <person name="Visser B."/>
            <person name="Pretorius Z.A."/>
            <person name="Steffenson B.J."/>
            <person name="Schwessinger B."/>
            <person name="Dodds P.N."/>
            <person name="Figueroa M."/>
        </authorList>
    </citation>
    <scope>NUCLEOTIDE SEQUENCE [LARGE SCALE GENOMIC DNA]</scope>
    <source>
        <strain evidence="1">21-0</strain>
    </source>
</reference>
<proteinExistence type="predicted"/>
<dbReference type="EMBL" id="VSWC01000014">
    <property type="protein sequence ID" value="KAA1114803.1"/>
    <property type="molecule type" value="Genomic_DNA"/>
</dbReference>
<accession>A0A5B0QPA5</accession>
<evidence type="ECO:0000313" key="2">
    <source>
        <dbReference type="Proteomes" id="UP000324748"/>
    </source>
</evidence>
<keyword evidence="2" id="KW-1185">Reference proteome</keyword>
<name>A0A5B0QPA5_PUCGR</name>
<dbReference type="AlphaFoldDB" id="A0A5B0QPA5"/>
<organism evidence="1 2">
    <name type="scientific">Puccinia graminis f. sp. tritici</name>
    <dbReference type="NCBI Taxonomy" id="56615"/>
    <lineage>
        <taxon>Eukaryota</taxon>
        <taxon>Fungi</taxon>
        <taxon>Dikarya</taxon>
        <taxon>Basidiomycota</taxon>
        <taxon>Pucciniomycotina</taxon>
        <taxon>Pucciniomycetes</taxon>
        <taxon>Pucciniales</taxon>
        <taxon>Pucciniaceae</taxon>
        <taxon>Puccinia</taxon>
    </lineage>
</organism>
<sequence>MACSFPNRVLRRTHHHKSLRGDRSVRHHSFAAAYRSPRCGTVTHNILFQNDHWNLFYEMSCTSSSSITAPSTRQRKRRLDSFGDNYKWITILSVQTWLQNLIEVSVRAERLLLSTYSYVLWP</sequence>
<gene>
    <name evidence="1" type="ORF">PGT21_023977</name>
</gene>
<evidence type="ECO:0000313" key="1">
    <source>
        <dbReference type="EMBL" id="KAA1114803.1"/>
    </source>
</evidence>
<protein>
    <submittedName>
        <fullName evidence="1">Uncharacterized protein</fullName>
    </submittedName>
</protein>
<dbReference type="Proteomes" id="UP000324748">
    <property type="component" value="Unassembled WGS sequence"/>
</dbReference>